<dbReference type="EMBL" id="JAUJYN010000006">
    <property type="protein sequence ID" value="KAK1268949.1"/>
    <property type="molecule type" value="Genomic_DNA"/>
</dbReference>
<dbReference type="InterPro" id="IPR052810">
    <property type="entry name" value="Plant_NAT"/>
</dbReference>
<evidence type="ECO:0000313" key="2">
    <source>
        <dbReference type="EMBL" id="KAK1268949.1"/>
    </source>
</evidence>
<comment type="caution">
    <text evidence="2">The sequence shown here is derived from an EMBL/GenBank/DDBJ whole genome shotgun (WGS) entry which is preliminary data.</text>
</comment>
<dbReference type="InterPro" id="IPR000182">
    <property type="entry name" value="GNAT_dom"/>
</dbReference>
<organism evidence="2 3">
    <name type="scientific">Acorus gramineus</name>
    <name type="common">Dwarf sweet flag</name>
    <dbReference type="NCBI Taxonomy" id="55184"/>
    <lineage>
        <taxon>Eukaryota</taxon>
        <taxon>Viridiplantae</taxon>
        <taxon>Streptophyta</taxon>
        <taxon>Embryophyta</taxon>
        <taxon>Tracheophyta</taxon>
        <taxon>Spermatophyta</taxon>
        <taxon>Magnoliopsida</taxon>
        <taxon>Liliopsida</taxon>
        <taxon>Acoraceae</taxon>
        <taxon>Acorus</taxon>
    </lineage>
</organism>
<evidence type="ECO:0000259" key="1">
    <source>
        <dbReference type="PROSITE" id="PS51186"/>
    </source>
</evidence>
<dbReference type="PROSITE" id="PS51186">
    <property type="entry name" value="GNAT"/>
    <property type="match status" value="1"/>
</dbReference>
<reference evidence="2" key="2">
    <citation type="submission" date="2023-06" db="EMBL/GenBank/DDBJ databases">
        <authorList>
            <person name="Ma L."/>
            <person name="Liu K.-W."/>
            <person name="Li Z."/>
            <person name="Hsiao Y.-Y."/>
            <person name="Qi Y."/>
            <person name="Fu T."/>
            <person name="Tang G."/>
            <person name="Zhang D."/>
            <person name="Sun W.-H."/>
            <person name="Liu D.-K."/>
            <person name="Li Y."/>
            <person name="Chen G.-Z."/>
            <person name="Liu X.-D."/>
            <person name="Liao X.-Y."/>
            <person name="Jiang Y.-T."/>
            <person name="Yu X."/>
            <person name="Hao Y."/>
            <person name="Huang J."/>
            <person name="Zhao X.-W."/>
            <person name="Ke S."/>
            <person name="Chen Y.-Y."/>
            <person name="Wu W.-L."/>
            <person name="Hsu J.-L."/>
            <person name="Lin Y.-F."/>
            <person name="Huang M.-D."/>
            <person name="Li C.-Y."/>
            <person name="Huang L."/>
            <person name="Wang Z.-W."/>
            <person name="Zhao X."/>
            <person name="Zhong W.-Y."/>
            <person name="Peng D.-H."/>
            <person name="Ahmad S."/>
            <person name="Lan S."/>
            <person name="Zhang J.-S."/>
            <person name="Tsai W.-C."/>
            <person name="Van De Peer Y."/>
            <person name="Liu Z.-J."/>
        </authorList>
    </citation>
    <scope>NUCLEOTIDE SEQUENCE</scope>
    <source>
        <strain evidence="2">SCP</strain>
        <tissue evidence="2">Leaves</tissue>
    </source>
</reference>
<proteinExistence type="predicted"/>
<dbReference type="FunFam" id="3.40.630.30:FF:000116">
    <property type="entry name" value="Putative N-acetyltransferase HLS1"/>
    <property type="match status" value="1"/>
</dbReference>
<evidence type="ECO:0000313" key="3">
    <source>
        <dbReference type="Proteomes" id="UP001179952"/>
    </source>
</evidence>
<dbReference type="GO" id="GO:0016747">
    <property type="term" value="F:acyltransferase activity, transferring groups other than amino-acyl groups"/>
    <property type="evidence" value="ECO:0007669"/>
    <property type="project" value="InterPro"/>
</dbReference>
<dbReference type="CDD" id="cd04301">
    <property type="entry name" value="NAT_SF"/>
    <property type="match status" value="1"/>
</dbReference>
<dbReference type="PANTHER" id="PTHR47370">
    <property type="entry name" value="ACYL-COA N-ACYLTRANSFERASES (NAT) SUPERFAMILY PROTEIN"/>
    <property type="match status" value="1"/>
</dbReference>
<dbReference type="Gene3D" id="3.40.630.30">
    <property type="match status" value="1"/>
</dbReference>
<name>A0AAV9AX78_ACOGR</name>
<keyword evidence="3" id="KW-1185">Reference proteome</keyword>
<dbReference type="Proteomes" id="UP001179952">
    <property type="component" value="Unassembled WGS sequence"/>
</dbReference>
<dbReference type="PANTHER" id="PTHR47370:SF10">
    <property type="entry name" value="N-ACETYLTRANSFERASE HLS1-RELATED"/>
    <property type="match status" value="1"/>
</dbReference>
<sequence>MGGWKDMVVVAAEPPPAPPQSRAVTVVVREYEETERERRGVETFERLCEVGPSGKTSLFTDLLGDPVSRVRNSPSFLMLVAEVEGEIVGVIRGCIKTVTSRNGCLTKLAYLLGLRVSPSHRRMGIGLNLVRRMEAWFRSNGAEYSYMATDKDNEASVRLFTGARLGYTKFRTPSILVHPVFAHRLRIRRRSLALLEIPRSVAETLYRRRFASVEFFPADIDAVLNNPLSLGTFVAFRHRKANETVESFLADPPESWAVLSVWNCKEVFKLELRGVSALKRGLARASRIVDRACPWLRVPSVPDVFRPFGFYFLYGLGGEGPDAAGLVRALCAHAHNMAREGGCRVVATEVGALEPLRSGVPHWKMLSCAEDLWCIKRLGKVDSDDDGDDWTKSAPGPSIFVDPREF</sequence>
<dbReference type="SUPFAM" id="SSF55729">
    <property type="entry name" value="Acyl-CoA N-acyltransferases (Nat)"/>
    <property type="match status" value="1"/>
</dbReference>
<dbReference type="AlphaFoldDB" id="A0AAV9AX78"/>
<feature type="domain" description="N-acetyltransferase" evidence="1">
    <location>
        <begin position="26"/>
        <end position="186"/>
    </location>
</feature>
<gene>
    <name evidence="2" type="ORF">QJS04_geneDACA006355</name>
</gene>
<protein>
    <recommendedName>
        <fullName evidence="1">N-acetyltransferase domain-containing protein</fullName>
    </recommendedName>
</protein>
<accession>A0AAV9AX78</accession>
<dbReference type="Pfam" id="PF00583">
    <property type="entry name" value="Acetyltransf_1"/>
    <property type="match status" value="1"/>
</dbReference>
<dbReference type="InterPro" id="IPR016181">
    <property type="entry name" value="Acyl_CoA_acyltransferase"/>
</dbReference>
<reference evidence="2" key="1">
    <citation type="journal article" date="2023" name="Nat. Commun.">
        <title>Diploid and tetraploid genomes of Acorus and the evolution of monocots.</title>
        <authorList>
            <person name="Ma L."/>
            <person name="Liu K.W."/>
            <person name="Li Z."/>
            <person name="Hsiao Y.Y."/>
            <person name="Qi Y."/>
            <person name="Fu T."/>
            <person name="Tang G.D."/>
            <person name="Zhang D."/>
            <person name="Sun W.H."/>
            <person name="Liu D.K."/>
            <person name="Li Y."/>
            <person name="Chen G.Z."/>
            <person name="Liu X.D."/>
            <person name="Liao X.Y."/>
            <person name="Jiang Y.T."/>
            <person name="Yu X."/>
            <person name="Hao Y."/>
            <person name="Huang J."/>
            <person name="Zhao X.W."/>
            <person name="Ke S."/>
            <person name="Chen Y.Y."/>
            <person name="Wu W.L."/>
            <person name="Hsu J.L."/>
            <person name="Lin Y.F."/>
            <person name="Huang M.D."/>
            <person name="Li C.Y."/>
            <person name="Huang L."/>
            <person name="Wang Z.W."/>
            <person name="Zhao X."/>
            <person name="Zhong W.Y."/>
            <person name="Peng D.H."/>
            <person name="Ahmad S."/>
            <person name="Lan S."/>
            <person name="Zhang J.S."/>
            <person name="Tsai W.C."/>
            <person name="Van de Peer Y."/>
            <person name="Liu Z.J."/>
        </authorList>
    </citation>
    <scope>NUCLEOTIDE SEQUENCE</scope>
    <source>
        <strain evidence="2">SCP</strain>
    </source>
</reference>